<gene>
    <name evidence="1" type="ORF">D8888_10995</name>
</gene>
<evidence type="ECO:0000313" key="1">
    <source>
        <dbReference type="EMBL" id="RSI06779.1"/>
    </source>
</evidence>
<accession>A0AAE8FV96</accession>
<proteinExistence type="predicted"/>
<name>A0AAE8FV96_STRSA</name>
<reference evidence="1 2" key="1">
    <citation type="submission" date="2018-11" db="EMBL/GenBank/DDBJ databases">
        <title>Species Designations Belie Phenotypic and Genotypic Heterogeneity in Oral Streptococci.</title>
        <authorList>
            <person name="Velsko I."/>
        </authorList>
    </citation>
    <scope>NUCLEOTIDE SEQUENCE [LARGE SCALE GENOMIC DNA]</scope>
    <source>
        <strain evidence="1 2">KLC04</strain>
    </source>
</reference>
<dbReference type="InterPro" id="IPR038620">
    <property type="entry name" value="YdcP-like_sf"/>
</dbReference>
<dbReference type="EMBL" id="RJMK01000010">
    <property type="protein sequence ID" value="RSI06779.1"/>
    <property type="molecule type" value="Genomic_DNA"/>
</dbReference>
<dbReference type="Proteomes" id="UP000272846">
    <property type="component" value="Unassembled WGS sequence"/>
</dbReference>
<protein>
    <recommendedName>
        <fullName evidence="3">DUF961 domain-containing protein</fullName>
    </recommendedName>
</protein>
<evidence type="ECO:0008006" key="3">
    <source>
        <dbReference type="Google" id="ProtNLM"/>
    </source>
</evidence>
<organism evidence="1 2">
    <name type="scientific">Streptococcus sanguinis</name>
    <dbReference type="NCBI Taxonomy" id="1305"/>
    <lineage>
        <taxon>Bacteria</taxon>
        <taxon>Bacillati</taxon>
        <taxon>Bacillota</taxon>
        <taxon>Bacilli</taxon>
        <taxon>Lactobacillales</taxon>
        <taxon>Streptococcaceae</taxon>
        <taxon>Streptococcus</taxon>
    </lineage>
</organism>
<comment type="caution">
    <text evidence="1">The sequence shown here is derived from an EMBL/GenBank/DDBJ whole genome shotgun (WGS) entry which is preliminary data.</text>
</comment>
<dbReference type="RefSeq" id="WP_061592354.1">
    <property type="nucleotide sequence ID" value="NZ_CP071420.1"/>
</dbReference>
<dbReference type="AlphaFoldDB" id="A0AAE8FV96"/>
<evidence type="ECO:0000313" key="2">
    <source>
        <dbReference type="Proteomes" id="UP000272846"/>
    </source>
</evidence>
<sequence length="132" mass="14903">MTFNVDKFNQGTVYDVRANLGNLKFLSLEKRPVFKDGQRTDEMEVTHAIVYSDKIGDNLQLKLALGKTYEELPFMTEIQIIGAASPFIYNFPNAVGFGDNRQEITDFGFSLRVDGYERLGGMKQPPKEEKAG</sequence>
<dbReference type="Gene3D" id="2.40.50.390">
    <property type="entry name" value="Conjugative transposon protein, DUF961"/>
    <property type="match status" value="1"/>
</dbReference>